<protein>
    <submittedName>
        <fullName evidence="3">Uncharacterized protein</fullName>
    </submittedName>
</protein>
<feature type="chain" id="PRO_5036971932" evidence="2">
    <location>
        <begin position="19"/>
        <end position="64"/>
    </location>
</feature>
<gene>
    <name evidence="3" type="ORF">JKL49_01340</name>
</gene>
<reference evidence="3" key="1">
    <citation type="submission" date="2021-01" db="EMBL/GenBank/DDBJ databases">
        <title>Genome sequence of Phenylobacterium sp. 20VBR1 isolated from a valley glaceir, Ny-Alesund, Svalbard.</title>
        <authorList>
            <person name="Thomas F.A."/>
            <person name="Krishnan K.P."/>
            <person name="Sinha R.K."/>
        </authorList>
    </citation>
    <scope>NUCLEOTIDE SEQUENCE</scope>
    <source>
        <strain evidence="3">20VBR1</strain>
    </source>
</reference>
<organism evidence="3">
    <name type="scientific">Phenylobacterium glaciei</name>
    <dbReference type="NCBI Taxonomy" id="2803784"/>
    <lineage>
        <taxon>Bacteria</taxon>
        <taxon>Pseudomonadati</taxon>
        <taxon>Pseudomonadota</taxon>
        <taxon>Alphaproteobacteria</taxon>
        <taxon>Caulobacterales</taxon>
        <taxon>Caulobacteraceae</taxon>
        <taxon>Phenylobacterium</taxon>
    </lineage>
</organism>
<proteinExistence type="predicted"/>
<name>A0A974P363_9CAUL</name>
<feature type="signal peptide" evidence="2">
    <location>
        <begin position="1"/>
        <end position="18"/>
    </location>
</feature>
<evidence type="ECO:0000256" key="1">
    <source>
        <dbReference type="SAM" id="MobiDB-lite"/>
    </source>
</evidence>
<feature type="region of interest" description="Disordered" evidence="1">
    <location>
        <begin position="35"/>
        <end position="64"/>
    </location>
</feature>
<evidence type="ECO:0000256" key="2">
    <source>
        <dbReference type="SAM" id="SignalP"/>
    </source>
</evidence>
<dbReference type="EMBL" id="CP068570">
    <property type="protein sequence ID" value="QQZ50376.1"/>
    <property type="molecule type" value="Genomic_DNA"/>
</dbReference>
<dbReference type="AlphaFoldDB" id="A0A974P363"/>
<feature type="compositionally biased region" description="Pro residues" evidence="1">
    <location>
        <begin position="37"/>
        <end position="55"/>
    </location>
</feature>
<sequence length="64" mass="6771">MLAALALTASLVAGAASAAVTPPKVSITDYAQLKTPCPIPMTRPPRPTPTWPRPRPAPRRPTRS</sequence>
<evidence type="ECO:0000313" key="3">
    <source>
        <dbReference type="EMBL" id="QQZ50376.1"/>
    </source>
</evidence>
<keyword evidence="2" id="KW-0732">Signal</keyword>
<accession>A0A974P363</accession>